<feature type="binding site" evidence="10">
    <location>
        <position position="40"/>
    </location>
    <ligand>
        <name>Mg(2+)</name>
        <dbReference type="ChEBI" id="CHEBI:18420"/>
    </ligand>
</feature>
<dbReference type="SUPFAM" id="SSF52972">
    <property type="entry name" value="ITPase-like"/>
    <property type="match status" value="1"/>
</dbReference>
<feature type="binding site" evidence="10">
    <location>
        <begin position="180"/>
        <end position="181"/>
    </location>
    <ligand>
        <name>substrate</name>
    </ligand>
</feature>
<keyword evidence="13" id="KW-1185">Reference proteome</keyword>
<dbReference type="Gene3D" id="3.90.950.10">
    <property type="match status" value="1"/>
</dbReference>
<protein>
    <recommendedName>
        <fullName evidence="10">dITP/XTP pyrophosphatase</fullName>
        <ecNumber evidence="10">3.6.1.66</ecNumber>
    </recommendedName>
    <alternativeName>
        <fullName evidence="10">Non-canonical purine NTP pyrophosphatase</fullName>
    </alternativeName>
    <alternativeName>
        <fullName evidence="10">Non-standard purine NTP pyrophosphatase</fullName>
    </alternativeName>
    <alternativeName>
        <fullName evidence="10">Nucleoside-triphosphate diphosphatase</fullName>
    </alternativeName>
    <alternativeName>
        <fullName evidence="10">Nucleoside-triphosphate pyrophosphatase</fullName>
        <shortName evidence="10">NTPase</shortName>
    </alternativeName>
</protein>
<evidence type="ECO:0000256" key="10">
    <source>
        <dbReference type="HAMAP-Rule" id="MF_01405"/>
    </source>
</evidence>
<feature type="active site" description="Proton acceptor" evidence="10">
    <location>
        <position position="69"/>
    </location>
</feature>
<evidence type="ECO:0000256" key="3">
    <source>
        <dbReference type="ARBA" id="ARBA00022723"/>
    </source>
</evidence>
<evidence type="ECO:0000256" key="2">
    <source>
        <dbReference type="ARBA" id="ARBA00011738"/>
    </source>
</evidence>
<organism evidence="12 13">
    <name type="scientific">Veillonella criceti</name>
    <dbReference type="NCBI Taxonomy" id="103891"/>
    <lineage>
        <taxon>Bacteria</taxon>
        <taxon>Bacillati</taxon>
        <taxon>Bacillota</taxon>
        <taxon>Negativicutes</taxon>
        <taxon>Veillonellales</taxon>
        <taxon>Veillonellaceae</taxon>
        <taxon>Veillonella</taxon>
    </lineage>
</organism>
<dbReference type="GO" id="GO:0036220">
    <property type="term" value="F:ITP diphosphatase activity"/>
    <property type="evidence" value="ECO:0007669"/>
    <property type="project" value="UniProtKB-UniRule"/>
</dbReference>
<dbReference type="InterPro" id="IPR002637">
    <property type="entry name" value="RdgB/HAM1"/>
</dbReference>
<dbReference type="GO" id="GO:0005829">
    <property type="term" value="C:cytosol"/>
    <property type="evidence" value="ECO:0007669"/>
    <property type="project" value="TreeGrafter"/>
</dbReference>
<gene>
    <name evidence="12" type="primary">rdgB</name>
    <name evidence="12" type="ORF">NCTC12020_01647</name>
</gene>
<keyword evidence="5 10" id="KW-0378">Hydrolase</keyword>
<feature type="binding site" evidence="10">
    <location>
        <position position="175"/>
    </location>
    <ligand>
        <name>substrate</name>
    </ligand>
</feature>
<dbReference type="HAMAP" id="MF_01405">
    <property type="entry name" value="Non_canon_purine_NTPase"/>
    <property type="match status" value="1"/>
</dbReference>
<dbReference type="InterPro" id="IPR020922">
    <property type="entry name" value="dITP/XTP_pyrophosphatase"/>
</dbReference>
<dbReference type="EC" id="3.6.1.66" evidence="10"/>
<comment type="cofactor">
    <cofactor evidence="10">
        <name>Mg(2+)</name>
        <dbReference type="ChEBI" id="CHEBI:18420"/>
    </cofactor>
    <text evidence="10">Binds 1 Mg(2+) ion per subunit.</text>
</comment>
<proteinExistence type="inferred from homology"/>
<evidence type="ECO:0000256" key="11">
    <source>
        <dbReference type="RuleBase" id="RU003781"/>
    </source>
</evidence>
<dbReference type="GO" id="GO:0000166">
    <property type="term" value="F:nucleotide binding"/>
    <property type="evidence" value="ECO:0007669"/>
    <property type="project" value="UniProtKB-KW"/>
</dbReference>
<comment type="catalytic activity">
    <reaction evidence="8 10">
        <text>dITP + H2O = dIMP + diphosphate + H(+)</text>
        <dbReference type="Rhea" id="RHEA:28342"/>
        <dbReference type="ChEBI" id="CHEBI:15377"/>
        <dbReference type="ChEBI" id="CHEBI:15378"/>
        <dbReference type="ChEBI" id="CHEBI:33019"/>
        <dbReference type="ChEBI" id="CHEBI:61194"/>
        <dbReference type="ChEBI" id="CHEBI:61382"/>
        <dbReference type="EC" id="3.6.1.66"/>
    </reaction>
</comment>
<comment type="subunit">
    <text evidence="2 10">Homodimer.</text>
</comment>
<feature type="binding site" evidence="10">
    <location>
        <begin position="152"/>
        <end position="155"/>
    </location>
    <ligand>
        <name>substrate</name>
    </ligand>
</feature>
<dbReference type="OrthoDB" id="9807456at2"/>
<evidence type="ECO:0000256" key="8">
    <source>
        <dbReference type="ARBA" id="ARBA00051875"/>
    </source>
</evidence>
<sequence length="195" mass="21323">MKIVVATHNKGKLREFKAALEPLGIETVSVGDIVAVPEPEETGTTFLENARIKAQYYMKATQLPCLADDSGLAVDSLGGEPGVYSARYAGEACDDEANNRKLVSALREVPFEKRTAHYVCELVLAYPDGREVKATGCCDGIIQDKPVGDGGFGYDSYFYVPQFQKTMAQISMEEKNAISHRGLALQNLLQQLKID</sequence>
<dbReference type="Proteomes" id="UP000255367">
    <property type="component" value="Unassembled WGS sequence"/>
</dbReference>
<dbReference type="AlphaFoldDB" id="A0A380NM08"/>
<name>A0A380NM08_9FIRM</name>
<comment type="similarity">
    <text evidence="1 10 11">Belongs to the HAM1 NTPase family.</text>
</comment>
<keyword evidence="4 10" id="KW-0547">Nucleotide-binding</keyword>
<evidence type="ECO:0000313" key="13">
    <source>
        <dbReference type="Proteomes" id="UP000255367"/>
    </source>
</evidence>
<keyword evidence="6 10" id="KW-0460">Magnesium</keyword>
<dbReference type="PANTHER" id="PTHR11067">
    <property type="entry name" value="INOSINE TRIPHOSPHATE PYROPHOSPHATASE/HAM1 PROTEIN"/>
    <property type="match status" value="1"/>
</dbReference>
<dbReference type="PANTHER" id="PTHR11067:SF9">
    <property type="entry name" value="INOSINE TRIPHOSPHATE PYROPHOSPHATASE"/>
    <property type="match status" value="1"/>
</dbReference>
<dbReference type="GO" id="GO:0009117">
    <property type="term" value="P:nucleotide metabolic process"/>
    <property type="evidence" value="ECO:0007669"/>
    <property type="project" value="UniProtKB-KW"/>
</dbReference>
<dbReference type="CDD" id="cd00515">
    <property type="entry name" value="HAM1"/>
    <property type="match status" value="1"/>
</dbReference>
<keyword evidence="7 10" id="KW-0546">Nucleotide metabolism</keyword>
<dbReference type="InterPro" id="IPR029001">
    <property type="entry name" value="ITPase-like_fam"/>
</dbReference>
<keyword evidence="3 10" id="KW-0479">Metal-binding</keyword>
<evidence type="ECO:0000313" key="12">
    <source>
        <dbReference type="EMBL" id="SUP44414.1"/>
    </source>
</evidence>
<evidence type="ECO:0000256" key="7">
    <source>
        <dbReference type="ARBA" id="ARBA00023080"/>
    </source>
</evidence>
<dbReference type="NCBIfam" id="TIGR00042">
    <property type="entry name" value="RdgB/HAM1 family non-canonical purine NTP pyrophosphatase"/>
    <property type="match status" value="1"/>
</dbReference>
<accession>A0A380NM08</accession>
<comment type="catalytic activity">
    <reaction evidence="9 10">
        <text>XTP + H2O = XMP + diphosphate + H(+)</text>
        <dbReference type="Rhea" id="RHEA:28610"/>
        <dbReference type="ChEBI" id="CHEBI:15377"/>
        <dbReference type="ChEBI" id="CHEBI:15378"/>
        <dbReference type="ChEBI" id="CHEBI:33019"/>
        <dbReference type="ChEBI" id="CHEBI:57464"/>
        <dbReference type="ChEBI" id="CHEBI:61314"/>
        <dbReference type="EC" id="3.6.1.66"/>
    </reaction>
</comment>
<dbReference type="GO" id="GO:0017111">
    <property type="term" value="F:ribonucleoside triphosphate phosphatase activity"/>
    <property type="evidence" value="ECO:0007669"/>
    <property type="project" value="InterPro"/>
</dbReference>
<dbReference type="GO" id="GO:0009146">
    <property type="term" value="P:purine nucleoside triphosphate catabolic process"/>
    <property type="evidence" value="ECO:0007669"/>
    <property type="project" value="UniProtKB-UniRule"/>
</dbReference>
<dbReference type="NCBIfam" id="NF011397">
    <property type="entry name" value="PRK14822.1"/>
    <property type="match status" value="1"/>
</dbReference>
<comment type="catalytic activity">
    <reaction evidence="10">
        <text>ITP + H2O = IMP + diphosphate + H(+)</text>
        <dbReference type="Rhea" id="RHEA:29399"/>
        <dbReference type="ChEBI" id="CHEBI:15377"/>
        <dbReference type="ChEBI" id="CHEBI:15378"/>
        <dbReference type="ChEBI" id="CHEBI:33019"/>
        <dbReference type="ChEBI" id="CHEBI:58053"/>
        <dbReference type="ChEBI" id="CHEBI:61402"/>
        <dbReference type="EC" id="3.6.1.66"/>
    </reaction>
</comment>
<evidence type="ECO:0000256" key="6">
    <source>
        <dbReference type="ARBA" id="ARBA00022842"/>
    </source>
</evidence>
<dbReference type="GO" id="GO:0036222">
    <property type="term" value="F:XTP diphosphatase activity"/>
    <property type="evidence" value="ECO:0007669"/>
    <property type="project" value="UniProtKB-UniRule"/>
</dbReference>
<dbReference type="GO" id="GO:0035870">
    <property type="term" value="F:dITP diphosphatase activity"/>
    <property type="evidence" value="ECO:0007669"/>
    <property type="project" value="UniProtKB-UniRule"/>
</dbReference>
<evidence type="ECO:0000256" key="9">
    <source>
        <dbReference type="ARBA" id="ARBA00052017"/>
    </source>
</evidence>
<evidence type="ECO:0000256" key="5">
    <source>
        <dbReference type="ARBA" id="ARBA00022801"/>
    </source>
</evidence>
<feature type="binding site" evidence="10">
    <location>
        <position position="70"/>
    </location>
    <ligand>
        <name>substrate</name>
    </ligand>
</feature>
<feature type="binding site" evidence="10">
    <location>
        <position position="69"/>
    </location>
    <ligand>
        <name>Mg(2+)</name>
        <dbReference type="ChEBI" id="CHEBI:18420"/>
    </ligand>
</feature>
<dbReference type="Pfam" id="PF01725">
    <property type="entry name" value="Ham1p_like"/>
    <property type="match status" value="1"/>
</dbReference>
<evidence type="ECO:0000256" key="4">
    <source>
        <dbReference type="ARBA" id="ARBA00022741"/>
    </source>
</evidence>
<feature type="binding site" evidence="10">
    <location>
        <begin position="7"/>
        <end position="12"/>
    </location>
    <ligand>
        <name>substrate</name>
    </ligand>
</feature>
<dbReference type="RefSeq" id="WP_115310756.1">
    <property type="nucleotide sequence ID" value="NZ_UHIO01000001.1"/>
</dbReference>
<evidence type="ECO:0000256" key="1">
    <source>
        <dbReference type="ARBA" id="ARBA00008023"/>
    </source>
</evidence>
<dbReference type="FunFam" id="3.90.950.10:FF:000001">
    <property type="entry name" value="dITP/XTP pyrophosphatase"/>
    <property type="match status" value="1"/>
</dbReference>
<comment type="function">
    <text evidence="10">Pyrophosphatase that catalyzes the hydrolysis of nucleoside triphosphates to their monophosphate derivatives, with a high preference for the non-canonical purine nucleotides XTP (xanthosine triphosphate), dITP (deoxyinosine triphosphate) and ITP. Seems to function as a house-cleaning enzyme that removes non-canonical purine nucleotides from the nucleotide pool, thus preventing their incorporation into DNA/RNA and avoiding chromosomal lesions.</text>
</comment>
<dbReference type="EMBL" id="UHIO01000001">
    <property type="protein sequence ID" value="SUP44414.1"/>
    <property type="molecule type" value="Genomic_DNA"/>
</dbReference>
<dbReference type="GO" id="GO:0046872">
    <property type="term" value="F:metal ion binding"/>
    <property type="evidence" value="ECO:0007669"/>
    <property type="project" value="UniProtKB-KW"/>
</dbReference>
<reference evidence="12 13" key="1">
    <citation type="submission" date="2018-06" db="EMBL/GenBank/DDBJ databases">
        <authorList>
            <consortium name="Pathogen Informatics"/>
            <person name="Doyle S."/>
        </authorList>
    </citation>
    <scope>NUCLEOTIDE SEQUENCE [LARGE SCALE GENOMIC DNA]</scope>
    <source>
        <strain evidence="12 13">NCTC12020</strain>
    </source>
</reference>